<evidence type="ECO:0000313" key="1">
    <source>
        <dbReference type="EMBL" id="KAJ8726841.1"/>
    </source>
</evidence>
<comment type="caution">
    <text evidence="1">The sequence shown here is derived from an EMBL/GenBank/DDBJ whole genome shotgun (WGS) entry which is preliminary data.</text>
</comment>
<dbReference type="Proteomes" id="UP001231649">
    <property type="component" value="Chromosome 7"/>
</dbReference>
<gene>
    <name evidence="1" type="ORF">PYW08_015238</name>
</gene>
<reference evidence="1" key="1">
    <citation type="submission" date="2023-03" db="EMBL/GenBank/DDBJ databases">
        <title>Chromosome-level genomes of two armyworms, Mythimna separata and Mythimna loreyi, provide insights into the biosynthesis and reception of sex pheromones.</title>
        <authorList>
            <person name="Zhao H."/>
        </authorList>
    </citation>
    <scope>NUCLEOTIDE SEQUENCE</scope>
    <source>
        <strain evidence="1">BeijingLab</strain>
    </source>
</reference>
<dbReference type="EMBL" id="CM056783">
    <property type="protein sequence ID" value="KAJ8726841.1"/>
    <property type="molecule type" value="Genomic_DNA"/>
</dbReference>
<protein>
    <submittedName>
        <fullName evidence="1">Uncharacterized protein</fullName>
    </submittedName>
</protein>
<proteinExistence type="predicted"/>
<sequence>MQTRNFKTLFNLVASNKKFIRTVAGSGTTVKSDANLKSWKDIPGPSSLPIIGQMHHFMPGGHLQGIEGVEGSMKLFDLYGPIVRFDSMLGKAPMILLRDPECSEKMRVVFAHRDMSQLEENYPRSREYIPERWITSKDDSLYYGNANPFAHMPFGFGVRSCIGRRIAELEMDTFVARLIENFQVEWFGPPRRQQYIKPPSIISRDLTILYSKM</sequence>
<name>A0ACC2QVM0_9NEOP</name>
<keyword evidence="2" id="KW-1185">Reference proteome</keyword>
<accession>A0ACC2QVM0</accession>
<organism evidence="1 2">
    <name type="scientific">Mythimna loreyi</name>
    <dbReference type="NCBI Taxonomy" id="667449"/>
    <lineage>
        <taxon>Eukaryota</taxon>
        <taxon>Metazoa</taxon>
        <taxon>Ecdysozoa</taxon>
        <taxon>Arthropoda</taxon>
        <taxon>Hexapoda</taxon>
        <taxon>Insecta</taxon>
        <taxon>Pterygota</taxon>
        <taxon>Neoptera</taxon>
        <taxon>Endopterygota</taxon>
        <taxon>Lepidoptera</taxon>
        <taxon>Glossata</taxon>
        <taxon>Ditrysia</taxon>
        <taxon>Noctuoidea</taxon>
        <taxon>Noctuidae</taxon>
        <taxon>Noctuinae</taxon>
        <taxon>Hadenini</taxon>
        <taxon>Mythimna</taxon>
    </lineage>
</organism>
<evidence type="ECO:0000313" key="2">
    <source>
        <dbReference type="Proteomes" id="UP001231649"/>
    </source>
</evidence>